<evidence type="ECO:0000313" key="3">
    <source>
        <dbReference type="EMBL" id="VFK78694.1"/>
    </source>
</evidence>
<gene>
    <name evidence="3" type="ORF">BECKSD772D_GA0070982_102215</name>
    <name evidence="2" type="ORF">BECKSD772E_GA0070983_104716</name>
    <name evidence="1" type="ORF">BECKSD772F_GA0070984_11476</name>
</gene>
<dbReference type="EMBL" id="CAADFU010000047">
    <property type="protein sequence ID" value="VFK45058.1"/>
    <property type="molecule type" value="Genomic_DNA"/>
</dbReference>
<dbReference type="EMBL" id="CAADFR010000147">
    <property type="protein sequence ID" value="VFK43466.1"/>
    <property type="molecule type" value="Genomic_DNA"/>
</dbReference>
<dbReference type="EMBL" id="CAADHB010000022">
    <property type="protein sequence ID" value="VFK78694.1"/>
    <property type="molecule type" value="Genomic_DNA"/>
</dbReference>
<reference evidence="3" key="1">
    <citation type="submission" date="2019-02" db="EMBL/GenBank/DDBJ databases">
        <authorList>
            <person name="Gruber-Vodicka R. H."/>
            <person name="Seah K. B. B."/>
        </authorList>
    </citation>
    <scope>NUCLEOTIDE SEQUENCE</scope>
    <source>
        <strain evidence="3">BECK_S127</strain>
        <strain evidence="2">BECK_S1320</strain>
        <strain evidence="1">BECK_S1321</strain>
    </source>
</reference>
<accession>A0A451BK76</accession>
<organism evidence="3">
    <name type="scientific">Candidatus Kentrum sp. SD</name>
    <dbReference type="NCBI Taxonomy" id="2126332"/>
    <lineage>
        <taxon>Bacteria</taxon>
        <taxon>Pseudomonadati</taxon>
        <taxon>Pseudomonadota</taxon>
        <taxon>Gammaproteobacteria</taxon>
        <taxon>Candidatus Kentrum</taxon>
    </lineage>
</organism>
<sequence length="49" mass="5637">MLAQKDFTLFESWREALIYFPLSFTVANEKSQAHKFVSSRPSTQAGNRT</sequence>
<name>A0A451BK76_9GAMM</name>
<protein>
    <submittedName>
        <fullName evidence="3">Uncharacterized protein</fullName>
    </submittedName>
</protein>
<dbReference type="AlphaFoldDB" id="A0A451BK76"/>
<evidence type="ECO:0000313" key="1">
    <source>
        <dbReference type="EMBL" id="VFK43466.1"/>
    </source>
</evidence>
<evidence type="ECO:0000313" key="2">
    <source>
        <dbReference type="EMBL" id="VFK45058.1"/>
    </source>
</evidence>
<proteinExistence type="predicted"/>